<dbReference type="EMBL" id="JAPNOA010000029">
    <property type="protein sequence ID" value="MCY0965988.1"/>
    <property type="molecule type" value="Genomic_DNA"/>
</dbReference>
<dbReference type="GO" id="GO:0015031">
    <property type="term" value="P:protein transport"/>
    <property type="evidence" value="ECO:0007669"/>
    <property type="project" value="UniProtKB-KW"/>
</dbReference>
<evidence type="ECO:0000256" key="3">
    <source>
        <dbReference type="ARBA" id="ARBA00011245"/>
    </source>
</evidence>
<dbReference type="SUPFAM" id="SSF89392">
    <property type="entry name" value="Prokaryotic lipoproteins and lipoprotein localization factors"/>
    <property type="match status" value="1"/>
</dbReference>
<dbReference type="NCBIfam" id="TIGR00548">
    <property type="entry name" value="lolB"/>
    <property type="match status" value="1"/>
</dbReference>
<reference evidence="15" key="1">
    <citation type="submission" date="2022-11" db="EMBL/GenBank/DDBJ databases">
        <title>Parathalassolutuus dongxingensis gen. nov., sp. nov., a novel member of family Oceanospirillaceae isolated from a coastal shrimp pond in Guangxi, China.</title>
        <authorList>
            <person name="Chen H."/>
        </authorList>
    </citation>
    <scope>NUCLEOTIDE SEQUENCE</scope>
    <source>
        <strain evidence="15">G-43</strain>
    </source>
</reference>
<comment type="function">
    <text evidence="13">Plays a critical role in the incorporation of lipoproteins in the outer membrane after they are released by the LolA protein.</text>
</comment>
<evidence type="ECO:0000256" key="9">
    <source>
        <dbReference type="ARBA" id="ARBA00023139"/>
    </source>
</evidence>
<keyword evidence="8 13" id="KW-0472">Membrane</keyword>
<comment type="subcellular location">
    <subcellularLocation>
        <location evidence="1 13">Cell outer membrane</location>
        <topology evidence="1 13">Lipid-anchor</topology>
    </subcellularLocation>
</comment>
<evidence type="ECO:0000256" key="14">
    <source>
        <dbReference type="SAM" id="SignalP"/>
    </source>
</evidence>
<dbReference type="Gene3D" id="2.50.20.10">
    <property type="entry name" value="Lipoprotein localisation LolA/LolB/LppX"/>
    <property type="match status" value="1"/>
</dbReference>
<evidence type="ECO:0000313" key="16">
    <source>
        <dbReference type="Proteomes" id="UP001150830"/>
    </source>
</evidence>
<dbReference type="GO" id="GO:0009279">
    <property type="term" value="C:cell outer membrane"/>
    <property type="evidence" value="ECO:0007669"/>
    <property type="project" value="UniProtKB-SubCell"/>
</dbReference>
<dbReference type="PROSITE" id="PS51257">
    <property type="entry name" value="PROKAR_LIPOPROTEIN"/>
    <property type="match status" value="1"/>
</dbReference>
<comment type="subunit">
    <text evidence="3 13">Monomer.</text>
</comment>
<keyword evidence="7 13" id="KW-0653">Protein transport</keyword>
<dbReference type="RefSeq" id="WP_283174195.1">
    <property type="nucleotide sequence ID" value="NZ_JAPNOA010000029.1"/>
</dbReference>
<dbReference type="InterPro" id="IPR029046">
    <property type="entry name" value="LolA/LolB/LppX"/>
</dbReference>
<evidence type="ECO:0000313" key="15">
    <source>
        <dbReference type="EMBL" id="MCY0965988.1"/>
    </source>
</evidence>
<evidence type="ECO:0000256" key="1">
    <source>
        <dbReference type="ARBA" id="ARBA00004459"/>
    </source>
</evidence>
<evidence type="ECO:0000256" key="13">
    <source>
        <dbReference type="HAMAP-Rule" id="MF_00233"/>
    </source>
</evidence>
<keyword evidence="16" id="KW-1185">Reference proteome</keyword>
<comment type="caution">
    <text evidence="15">The sequence shown here is derived from an EMBL/GenBank/DDBJ whole genome shotgun (WGS) entry which is preliminary data.</text>
</comment>
<evidence type="ECO:0000256" key="8">
    <source>
        <dbReference type="ARBA" id="ARBA00023136"/>
    </source>
</evidence>
<keyword evidence="11 13" id="KW-0998">Cell outer membrane</keyword>
<feature type="signal peptide" evidence="14">
    <location>
        <begin position="1"/>
        <end position="21"/>
    </location>
</feature>
<keyword evidence="10 13" id="KW-0143">Chaperone</keyword>
<evidence type="ECO:0000256" key="5">
    <source>
        <dbReference type="ARBA" id="ARBA00022448"/>
    </source>
</evidence>
<dbReference type="CDD" id="cd16326">
    <property type="entry name" value="LolB"/>
    <property type="match status" value="1"/>
</dbReference>
<keyword evidence="5 13" id="KW-0813">Transport</keyword>
<dbReference type="InterPro" id="IPR004565">
    <property type="entry name" value="OM_lipoprot_LolB"/>
</dbReference>
<keyword evidence="9 13" id="KW-0564">Palmitate</keyword>
<evidence type="ECO:0000256" key="11">
    <source>
        <dbReference type="ARBA" id="ARBA00023237"/>
    </source>
</evidence>
<gene>
    <name evidence="13 15" type="primary">lolB</name>
    <name evidence="15" type="ORF">OUO13_12385</name>
</gene>
<evidence type="ECO:0000256" key="4">
    <source>
        <dbReference type="ARBA" id="ARBA00016202"/>
    </source>
</evidence>
<dbReference type="Pfam" id="PF03550">
    <property type="entry name" value="LolB"/>
    <property type="match status" value="1"/>
</dbReference>
<accession>A0A9X3EE93</accession>
<protein>
    <recommendedName>
        <fullName evidence="4 13">Outer-membrane lipoprotein LolB</fullName>
    </recommendedName>
</protein>
<evidence type="ECO:0000256" key="10">
    <source>
        <dbReference type="ARBA" id="ARBA00023186"/>
    </source>
</evidence>
<evidence type="ECO:0000256" key="12">
    <source>
        <dbReference type="ARBA" id="ARBA00023288"/>
    </source>
</evidence>
<keyword evidence="12 13" id="KW-0449">Lipoprotein</keyword>
<proteinExistence type="inferred from homology"/>
<feature type="chain" id="PRO_5040769708" description="Outer-membrane lipoprotein LolB" evidence="14">
    <location>
        <begin position="22"/>
        <end position="193"/>
    </location>
</feature>
<dbReference type="AlphaFoldDB" id="A0A9X3EE93"/>
<dbReference type="Proteomes" id="UP001150830">
    <property type="component" value="Unassembled WGS sequence"/>
</dbReference>
<dbReference type="HAMAP" id="MF_00233">
    <property type="entry name" value="LolB"/>
    <property type="match status" value="1"/>
</dbReference>
<name>A0A9X3EE93_9GAMM</name>
<evidence type="ECO:0000256" key="2">
    <source>
        <dbReference type="ARBA" id="ARBA00009696"/>
    </source>
</evidence>
<comment type="similarity">
    <text evidence="2 13">Belongs to the LolB family.</text>
</comment>
<organism evidence="15 16">
    <name type="scientific">Parathalassolituus penaei</name>
    <dbReference type="NCBI Taxonomy" id="2997323"/>
    <lineage>
        <taxon>Bacteria</taxon>
        <taxon>Pseudomonadati</taxon>
        <taxon>Pseudomonadota</taxon>
        <taxon>Gammaproteobacteria</taxon>
        <taxon>Oceanospirillales</taxon>
        <taxon>Oceanospirillaceae</taxon>
        <taxon>Parathalassolituus</taxon>
    </lineage>
</organism>
<evidence type="ECO:0000256" key="6">
    <source>
        <dbReference type="ARBA" id="ARBA00022729"/>
    </source>
</evidence>
<evidence type="ECO:0000256" key="7">
    <source>
        <dbReference type="ARBA" id="ARBA00022927"/>
    </source>
</evidence>
<keyword evidence="6 13" id="KW-0732">Signal</keyword>
<dbReference type="GO" id="GO:0044874">
    <property type="term" value="P:lipoprotein localization to outer membrane"/>
    <property type="evidence" value="ECO:0007669"/>
    <property type="project" value="UniProtKB-UniRule"/>
</dbReference>
<sequence length="193" mass="22266">MFARYRFLFLTSLLLMLQACSVLPSKEEQSSALGQLQHWQIQGKLSVRNPKDNITGYVTWEQVNDHFDMFISGPFGRGASRLQGDDHSASLLLPDWSAPQTADSPETLMQEHLGWQFPVRDIRFWVKGQPSPASKHEATYDNYGLTQTLKQHGWEISFSRYQKYGDQWLPGLIKMKGFDYQLTLAVNQWTLHD</sequence>